<dbReference type="STRING" id="39482.ERS852491_04555"/>
<dbReference type="InterPro" id="IPR009660">
    <property type="entry name" value="Phage_A500_Gp15"/>
</dbReference>
<dbReference type="EMBL" id="CYZU01000066">
    <property type="protein sequence ID" value="CUP20816.1"/>
    <property type="molecule type" value="Genomic_DNA"/>
</dbReference>
<sequence>MVSDFIMGVLPKSVLIDGTEYPIRWDYRIWMEFDSIRKGSGSDEDKIIKLLQRCYPKIPDNINEAIDKMLWFYQCGEMQEKEKKKQRYQRRTSADPAFSFSQDTPYIYAAFREQYGIDLTEVQELHWWKFMALFESLNEDTKMSKIMYYRKVSTSGMPKDKRAFINDMKRIYRIKEATGRRMTLQERNQGWIDYVRNRHGGEEC</sequence>
<name>A0A174LDQ4_9FIRM</name>
<evidence type="ECO:0000313" key="1">
    <source>
        <dbReference type="EMBL" id="CUP20816.1"/>
    </source>
</evidence>
<dbReference type="OrthoDB" id="1758052at2"/>
<dbReference type="RefSeq" id="WP_055155050.1">
    <property type="nucleotide sequence ID" value="NZ_CYZU01000066.1"/>
</dbReference>
<dbReference type="Pfam" id="PF06854">
    <property type="entry name" value="Phage_Gp15"/>
    <property type="match status" value="1"/>
</dbReference>
<reference evidence="1 2" key="1">
    <citation type="submission" date="2015-09" db="EMBL/GenBank/DDBJ databases">
        <authorList>
            <consortium name="Pathogen Informatics"/>
        </authorList>
    </citation>
    <scope>NUCLEOTIDE SEQUENCE [LARGE SCALE GENOMIC DNA]</scope>
    <source>
        <strain evidence="1 2">2789STDY5834876</strain>
    </source>
</reference>
<dbReference type="Proteomes" id="UP000095544">
    <property type="component" value="Unassembled WGS sequence"/>
</dbReference>
<proteinExistence type="predicted"/>
<protein>
    <submittedName>
        <fullName evidence="1">Bacteriophage Gp15 protein</fullName>
    </submittedName>
</protein>
<accession>A0A174LDQ4</accession>
<gene>
    <name evidence="1" type="ORF">ERS852491_04555</name>
</gene>
<dbReference type="AlphaFoldDB" id="A0A174LDQ4"/>
<organism evidence="1 2">
    <name type="scientific">Faecalicatena contorta</name>
    <dbReference type="NCBI Taxonomy" id="39482"/>
    <lineage>
        <taxon>Bacteria</taxon>
        <taxon>Bacillati</taxon>
        <taxon>Bacillota</taxon>
        <taxon>Clostridia</taxon>
        <taxon>Lachnospirales</taxon>
        <taxon>Lachnospiraceae</taxon>
        <taxon>Faecalicatena</taxon>
    </lineage>
</organism>
<evidence type="ECO:0000313" key="2">
    <source>
        <dbReference type="Proteomes" id="UP000095544"/>
    </source>
</evidence>